<dbReference type="Pfam" id="PF13960">
    <property type="entry name" value="DUF4218"/>
    <property type="match status" value="1"/>
</dbReference>
<proteinExistence type="predicted"/>
<dbReference type="AlphaFoldDB" id="A0A2K3M9N7"/>
<evidence type="ECO:0000313" key="4">
    <source>
        <dbReference type="Proteomes" id="UP000236291"/>
    </source>
</evidence>
<dbReference type="InterPro" id="IPR025452">
    <property type="entry name" value="DUF4218"/>
</dbReference>
<organism evidence="3 4">
    <name type="scientific">Trifolium pratense</name>
    <name type="common">Red clover</name>
    <dbReference type="NCBI Taxonomy" id="57577"/>
    <lineage>
        <taxon>Eukaryota</taxon>
        <taxon>Viridiplantae</taxon>
        <taxon>Streptophyta</taxon>
        <taxon>Embryophyta</taxon>
        <taxon>Tracheophyta</taxon>
        <taxon>Spermatophyta</taxon>
        <taxon>Magnoliopsida</taxon>
        <taxon>eudicotyledons</taxon>
        <taxon>Gunneridae</taxon>
        <taxon>Pentapetalae</taxon>
        <taxon>rosids</taxon>
        <taxon>fabids</taxon>
        <taxon>Fabales</taxon>
        <taxon>Fabaceae</taxon>
        <taxon>Papilionoideae</taxon>
        <taxon>50 kb inversion clade</taxon>
        <taxon>NPAAA clade</taxon>
        <taxon>Hologalegina</taxon>
        <taxon>IRL clade</taxon>
        <taxon>Trifolieae</taxon>
        <taxon>Trifolium</taxon>
    </lineage>
</organism>
<feature type="domain" description="DUF4218" evidence="2">
    <location>
        <begin position="2"/>
        <end position="60"/>
    </location>
</feature>
<accession>A0A2K3M9N7</accession>
<sequence length="372" mass="43856">METQYCGPAYMRWMYPIERYMKILKGYVKNRSRPEGCIVERYIVEEAIEFCTEYFSDVESIGLPMSRHSGRTTGEGIGASKVVTISKIKWEQAHLYVLHNTEEVEPYVEMHKEELKSLNPNKNENWLTREHNRSFTSWLKNHIFTQFAENPNSVSERLRWLANGPNLDVLSYSRYVINKYTFYTEDYDHQSTMQNSGVTVIAESVHISSSKDRNPSFAKLSYFGVIEHIWELDYSCFKVPVFGCKWVDNNNGIQVDDYGFMKVDLNRAGYKDEPFILASQAHQVFYVTDPDDEKWSIVLLTNKVNDHYNQECENIDIEDDPFINTSQSFDNDPTMDDILYMRRDHDEGIWINPFRVNKKRSNKPTRKRKRRT</sequence>
<comment type="caution">
    <text evidence="3">The sequence shown here is derived from an EMBL/GenBank/DDBJ whole genome shotgun (WGS) entry which is preliminary data.</text>
</comment>
<protein>
    <recommendedName>
        <fullName evidence="5">DUF4218 domain-containing protein</fullName>
    </recommendedName>
</protein>
<dbReference type="Pfam" id="PF13952">
    <property type="entry name" value="DUF4216"/>
    <property type="match status" value="1"/>
</dbReference>
<dbReference type="Proteomes" id="UP000236291">
    <property type="component" value="Unassembled WGS sequence"/>
</dbReference>
<evidence type="ECO:0000259" key="2">
    <source>
        <dbReference type="Pfam" id="PF13960"/>
    </source>
</evidence>
<evidence type="ECO:0008006" key="5">
    <source>
        <dbReference type="Google" id="ProtNLM"/>
    </source>
</evidence>
<dbReference type="EMBL" id="ASHM01053993">
    <property type="protein sequence ID" value="PNX87501.1"/>
    <property type="molecule type" value="Genomic_DNA"/>
</dbReference>
<dbReference type="PANTHER" id="PTHR48258">
    <property type="entry name" value="DUF4218 DOMAIN-CONTAINING PROTEIN-RELATED"/>
    <property type="match status" value="1"/>
</dbReference>
<name>A0A2K3M9N7_TRIPR</name>
<evidence type="ECO:0000259" key="1">
    <source>
        <dbReference type="Pfam" id="PF13952"/>
    </source>
</evidence>
<feature type="domain" description="DUF4216" evidence="1">
    <location>
        <begin position="230"/>
        <end position="298"/>
    </location>
</feature>
<gene>
    <name evidence="3" type="ORF">L195_g043590</name>
</gene>
<dbReference type="InterPro" id="IPR025312">
    <property type="entry name" value="DUF4216"/>
</dbReference>
<dbReference type="ExpressionAtlas" id="A0A2K3M9N7">
    <property type="expression patterns" value="baseline"/>
</dbReference>
<reference evidence="3 4" key="1">
    <citation type="journal article" date="2014" name="Am. J. Bot.">
        <title>Genome assembly and annotation for red clover (Trifolium pratense; Fabaceae).</title>
        <authorList>
            <person name="Istvanek J."/>
            <person name="Jaros M."/>
            <person name="Krenek A."/>
            <person name="Repkova J."/>
        </authorList>
    </citation>
    <scope>NUCLEOTIDE SEQUENCE [LARGE SCALE GENOMIC DNA]</scope>
    <source>
        <strain evidence="4">cv. Tatra</strain>
        <tissue evidence="3">Young leaves</tissue>
    </source>
</reference>
<dbReference type="PANTHER" id="PTHR48258:SF9">
    <property type="entry name" value="OS01G0348150 PROTEIN"/>
    <property type="match status" value="1"/>
</dbReference>
<evidence type="ECO:0000313" key="3">
    <source>
        <dbReference type="EMBL" id="PNX87501.1"/>
    </source>
</evidence>
<reference evidence="3 4" key="2">
    <citation type="journal article" date="2017" name="Front. Plant Sci.">
        <title>Gene Classification and Mining of Molecular Markers Useful in Red Clover (Trifolium pratense) Breeding.</title>
        <authorList>
            <person name="Istvanek J."/>
            <person name="Dluhosova J."/>
            <person name="Dluhos P."/>
            <person name="Patkova L."/>
            <person name="Nedelnik J."/>
            <person name="Repkova J."/>
        </authorList>
    </citation>
    <scope>NUCLEOTIDE SEQUENCE [LARGE SCALE GENOMIC DNA]</scope>
    <source>
        <strain evidence="4">cv. Tatra</strain>
        <tissue evidence="3">Young leaves</tissue>
    </source>
</reference>